<accession>A0ABU2JSE8</accession>
<protein>
    <submittedName>
        <fullName evidence="2">DUF1449 domain-containing protein</fullName>
    </submittedName>
</protein>
<keyword evidence="1" id="KW-0472">Membrane</keyword>
<evidence type="ECO:0000256" key="1">
    <source>
        <dbReference type="SAM" id="Phobius"/>
    </source>
</evidence>
<comment type="caution">
    <text evidence="2">The sequence shown here is derived from an EMBL/GenBank/DDBJ whole genome shotgun (WGS) entry which is preliminary data.</text>
</comment>
<dbReference type="RefSeq" id="WP_311667990.1">
    <property type="nucleotide sequence ID" value="NZ_JAVREO010000009.1"/>
</dbReference>
<feature type="transmembrane region" description="Helical" evidence="1">
    <location>
        <begin position="94"/>
        <end position="112"/>
    </location>
</feature>
<dbReference type="EMBL" id="JAVREO010000009">
    <property type="protein sequence ID" value="MDT0267910.1"/>
    <property type="molecule type" value="Genomic_DNA"/>
</dbReference>
<feature type="transmembrane region" description="Helical" evidence="1">
    <location>
        <begin position="57"/>
        <end position="82"/>
    </location>
</feature>
<keyword evidence="1" id="KW-1133">Transmembrane helix</keyword>
<keyword evidence="3" id="KW-1185">Reference proteome</keyword>
<dbReference type="Proteomes" id="UP001183410">
    <property type="component" value="Unassembled WGS sequence"/>
</dbReference>
<name>A0ABU2JSE8_9ACTN</name>
<reference evidence="3" key="1">
    <citation type="submission" date="2023-07" db="EMBL/GenBank/DDBJ databases">
        <title>30 novel species of actinomycetes from the DSMZ collection.</title>
        <authorList>
            <person name="Nouioui I."/>
        </authorList>
    </citation>
    <scope>NUCLEOTIDE SEQUENCE [LARGE SCALE GENOMIC DNA]</scope>
    <source>
        <strain evidence="3">DSM 44915</strain>
    </source>
</reference>
<gene>
    <name evidence="2" type="ORF">RM844_16645</name>
</gene>
<keyword evidence="1" id="KW-0812">Transmembrane</keyword>
<organism evidence="2 3">
    <name type="scientific">Streptomyces chisholmiae</name>
    <dbReference type="NCBI Taxonomy" id="3075540"/>
    <lineage>
        <taxon>Bacteria</taxon>
        <taxon>Bacillati</taxon>
        <taxon>Actinomycetota</taxon>
        <taxon>Actinomycetes</taxon>
        <taxon>Kitasatosporales</taxon>
        <taxon>Streptomycetaceae</taxon>
        <taxon>Streptomyces</taxon>
    </lineage>
</organism>
<evidence type="ECO:0000313" key="2">
    <source>
        <dbReference type="EMBL" id="MDT0267910.1"/>
    </source>
</evidence>
<proteinExistence type="predicted"/>
<evidence type="ECO:0000313" key="3">
    <source>
        <dbReference type="Proteomes" id="UP001183410"/>
    </source>
</evidence>
<feature type="transmembrane region" description="Helical" evidence="1">
    <location>
        <begin position="12"/>
        <end position="36"/>
    </location>
</feature>
<sequence>MAEFFSTTLEFPAVVFTIPFAVVLLYWLFALAFGVGAGAVDAADGGADAGSGAGSGWFGLGGVPLTVSLSLLIALAWFAAMAGGELIGDGVGRALVPPAALLLGWAGSWLAVRPLRRLFQAEPGLYHQHFVGRVCEVRTSRVTTSFGQAEVTADDGGTAIVQIRAEGPEAAELASGRRALIYSYEPDGGFFWVAPYDAGPVEPGPDESGPGRNRALD</sequence>